<dbReference type="GO" id="GO:0005524">
    <property type="term" value="F:ATP binding"/>
    <property type="evidence" value="ECO:0007669"/>
    <property type="project" value="UniProtKB-KW"/>
</dbReference>
<reference evidence="5" key="2">
    <citation type="submission" date="2020-09" db="EMBL/GenBank/DDBJ databases">
        <authorList>
            <person name="Sun Q."/>
            <person name="Zhou Y."/>
        </authorList>
    </citation>
    <scope>NUCLEOTIDE SEQUENCE</scope>
    <source>
        <strain evidence="5">CGMCC 1.3617</strain>
    </source>
</reference>
<dbReference type="EMBL" id="BMKW01000006">
    <property type="protein sequence ID" value="GGJ18422.1"/>
    <property type="molecule type" value="Genomic_DNA"/>
</dbReference>
<evidence type="ECO:0000256" key="1">
    <source>
        <dbReference type="ARBA" id="ARBA00022448"/>
    </source>
</evidence>
<dbReference type="GO" id="GO:0005886">
    <property type="term" value="C:plasma membrane"/>
    <property type="evidence" value="ECO:0007669"/>
    <property type="project" value="TreeGrafter"/>
</dbReference>
<evidence type="ECO:0000256" key="2">
    <source>
        <dbReference type="ARBA" id="ARBA00022741"/>
    </source>
</evidence>
<sequence>MAEALLDARGIGVRFGDFRALSEVTLAVAAGSLHTVIGPNGAGKTTLFNVLTGRLRPSEGRIVLAGHDVTQMPAHRRVHLGMARSFQVTNIFADLTVTENLRMAAQAVAGGEPWVFWRAHRPMRETVEALLEQVGLAARATRRAGDLSHGAQRALEIGMALAADPRIIFLDEPLAGMGIDDVHRTKELIHRLVPARTVVLIEHNMRVVLDISDRITVLAQGRPIAEGTPAMIRSDAAVREAYLGSGL</sequence>
<evidence type="ECO:0000313" key="6">
    <source>
        <dbReference type="Proteomes" id="UP000661507"/>
    </source>
</evidence>
<accession>A0A917KMG6</accession>
<dbReference type="PROSITE" id="PS50893">
    <property type="entry name" value="ABC_TRANSPORTER_2"/>
    <property type="match status" value="1"/>
</dbReference>
<dbReference type="SMART" id="SM00382">
    <property type="entry name" value="AAA"/>
    <property type="match status" value="1"/>
</dbReference>
<name>A0A917KMG6_9PROT</name>
<protein>
    <submittedName>
        <fullName evidence="5">ABC transporter ATP-binding protein</fullName>
    </submittedName>
</protein>
<gene>
    <name evidence="5" type="ORF">GCM10011320_27190</name>
</gene>
<organism evidence="5 6">
    <name type="scientific">Neoroseomonas lacus</name>
    <dbReference type="NCBI Taxonomy" id="287609"/>
    <lineage>
        <taxon>Bacteria</taxon>
        <taxon>Pseudomonadati</taxon>
        <taxon>Pseudomonadota</taxon>
        <taxon>Alphaproteobacteria</taxon>
        <taxon>Acetobacterales</taxon>
        <taxon>Acetobacteraceae</taxon>
        <taxon>Neoroseomonas</taxon>
    </lineage>
</organism>
<dbReference type="InterPro" id="IPR032823">
    <property type="entry name" value="BCA_ABC_TP_C"/>
</dbReference>
<dbReference type="GO" id="GO:0016887">
    <property type="term" value="F:ATP hydrolysis activity"/>
    <property type="evidence" value="ECO:0007669"/>
    <property type="project" value="InterPro"/>
</dbReference>
<reference evidence="5" key="1">
    <citation type="journal article" date="2014" name="Int. J. Syst. Evol. Microbiol.">
        <title>Complete genome sequence of Corynebacterium casei LMG S-19264T (=DSM 44701T), isolated from a smear-ripened cheese.</title>
        <authorList>
            <consortium name="US DOE Joint Genome Institute (JGI-PGF)"/>
            <person name="Walter F."/>
            <person name="Albersmeier A."/>
            <person name="Kalinowski J."/>
            <person name="Ruckert C."/>
        </authorList>
    </citation>
    <scope>NUCLEOTIDE SEQUENCE</scope>
    <source>
        <strain evidence="5">CGMCC 1.3617</strain>
    </source>
</reference>
<dbReference type="InterPro" id="IPR003439">
    <property type="entry name" value="ABC_transporter-like_ATP-bd"/>
</dbReference>
<dbReference type="Gene3D" id="3.40.50.300">
    <property type="entry name" value="P-loop containing nucleotide triphosphate hydrolases"/>
    <property type="match status" value="1"/>
</dbReference>
<keyword evidence="6" id="KW-1185">Reference proteome</keyword>
<keyword evidence="3 5" id="KW-0067">ATP-binding</keyword>
<dbReference type="InterPro" id="IPR051120">
    <property type="entry name" value="ABC_AA/LPS_Transport"/>
</dbReference>
<dbReference type="AlphaFoldDB" id="A0A917KMG6"/>
<keyword evidence="2" id="KW-0547">Nucleotide-binding</keyword>
<dbReference type="FunFam" id="3.40.50.300:FF:000421">
    <property type="entry name" value="Branched-chain amino acid ABC transporter ATP-binding protein"/>
    <property type="match status" value="1"/>
</dbReference>
<evidence type="ECO:0000259" key="4">
    <source>
        <dbReference type="PROSITE" id="PS50893"/>
    </source>
</evidence>
<dbReference type="InterPro" id="IPR027417">
    <property type="entry name" value="P-loop_NTPase"/>
</dbReference>
<dbReference type="Proteomes" id="UP000661507">
    <property type="component" value="Unassembled WGS sequence"/>
</dbReference>
<dbReference type="SUPFAM" id="SSF52540">
    <property type="entry name" value="P-loop containing nucleoside triphosphate hydrolases"/>
    <property type="match status" value="1"/>
</dbReference>
<feature type="domain" description="ABC transporter" evidence="4">
    <location>
        <begin position="6"/>
        <end position="245"/>
    </location>
</feature>
<dbReference type="CDD" id="cd03219">
    <property type="entry name" value="ABC_Mj1267_LivG_branched"/>
    <property type="match status" value="1"/>
</dbReference>
<dbReference type="InterPro" id="IPR003593">
    <property type="entry name" value="AAA+_ATPase"/>
</dbReference>
<dbReference type="PANTHER" id="PTHR45772">
    <property type="entry name" value="CONSERVED COMPONENT OF ABC TRANSPORTER FOR NATURAL AMINO ACIDS-RELATED"/>
    <property type="match status" value="1"/>
</dbReference>
<keyword evidence="1" id="KW-0813">Transport</keyword>
<comment type="caution">
    <text evidence="5">The sequence shown here is derived from an EMBL/GenBank/DDBJ whole genome shotgun (WGS) entry which is preliminary data.</text>
</comment>
<proteinExistence type="predicted"/>
<dbReference type="PANTHER" id="PTHR45772:SF9">
    <property type="entry name" value="CONSERVED COMPONENT OF ABC TRANSPORTER FOR NATURAL AMINO ACIDS"/>
    <property type="match status" value="1"/>
</dbReference>
<evidence type="ECO:0000256" key="3">
    <source>
        <dbReference type="ARBA" id="ARBA00022840"/>
    </source>
</evidence>
<dbReference type="Pfam" id="PF12399">
    <property type="entry name" value="BCA_ABC_TP_C"/>
    <property type="match status" value="1"/>
</dbReference>
<dbReference type="Pfam" id="PF00005">
    <property type="entry name" value="ABC_tran"/>
    <property type="match status" value="1"/>
</dbReference>
<evidence type="ECO:0000313" key="5">
    <source>
        <dbReference type="EMBL" id="GGJ18422.1"/>
    </source>
</evidence>